<name>A0A5B0VIW3_9GAMM</name>
<keyword evidence="3" id="KW-1185">Reference proteome</keyword>
<feature type="chain" id="PRO_5022769558" evidence="1">
    <location>
        <begin position="29"/>
        <end position="162"/>
    </location>
</feature>
<keyword evidence="1" id="KW-0732">Signal</keyword>
<dbReference type="Proteomes" id="UP000323161">
    <property type="component" value="Unassembled WGS sequence"/>
</dbReference>
<reference evidence="2 3" key="1">
    <citation type="submission" date="2019-08" db="EMBL/GenBank/DDBJ databases">
        <title>Marinobacter ZYF650 sp. nov., a marine bacterium isolated from seawater of the Mariana trench.</title>
        <authorList>
            <person name="Ahmad W."/>
        </authorList>
    </citation>
    <scope>NUCLEOTIDE SEQUENCE [LARGE SCALE GENOMIC DNA]</scope>
    <source>
        <strain evidence="2 3">ZYF650</strain>
    </source>
</reference>
<organism evidence="2 3">
    <name type="scientific">Marinobacter salinexigens</name>
    <dbReference type="NCBI Taxonomy" id="2919747"/>
    <lineage>
        <taxon>Bacteria</taxon>
        <taxon>Pseudomonadati</taxon>
        <taxon>Pseudomonadota</taxon>
        <taxon>Gammaproteobacteria</taxon>
        <taxon>Pseudomonadales</taxon>
        <taxon>Marinobacteraceae</taxon>
        <taxon>Marinobacter</taxon>
    </lineage>
</organism>
<dbReference type="AlphaFoldDB" id="A0A5B0VIW3"/>
<evidence type="ECO:0000256" key="1">
    <source>
        <dbReference type="SAM" id="SignalP"/>
    </source>
</evidence>
<feature type="signal peptide" evidence="1">
    <location>
        <begin position="1"/>
        <end position="28"/>
    </location>
</feature>
<protein>
    <submittedName>
        <fullName evidence="2">Uncharacterized protein</fullName>
    </submittedName>
</protein>
<dbReference type="EMBL" id="VTUU01000003">
    <property type="protein sequence ID" value="KAA1174338.1"/>
    <property type="molecule type" value="Genomic_DNA"/>
</dbReference>
<evidence type="ECO:0000313" key="3">
    <source>
        <dbReference type="Proteomes" id="UP000323161"/>
    </source>
</evidence>
<sequence>MIIDMRNLTGLLSAGLLGLCLLPGVAAAESDYDVTMRMVMDDEALDSSFVQEMEIPETLPEIDTIGPGELGSSNLETGEIDSSGLETIDLNDVSDDTRTLVDSLSNQVRDTRDTLNDILPVEDVLRDTLDLLPGDSDLNLLDEDGLNLLDGGHLNPDRESEQ</sequence>
<proteinExistence type="predicted"/>
<comment type="caution">
    <text evidence="2">The sequence shown here is derived from an EMBL/GenBank/DDBJ whole genome shotgun (WGS) entry which is preliminary data.</text>
</comment>
<dbReference type="RefSeq" id="WP_149599903.1">
    <property type="nucleotide sequence ID" value="NZ_VTUU01000003.1"/>
</dbReference>
<accession>A0A5B0VIW3</accession>
<gene>
    <name evidence="2" type="ORF">FWJ25_08865</name>
</gene>
<evidence type="ECO:0000313" key="2">
    <source>
        <dbReference type="EMBL" id="KAA1174338.1"/>
    </source>
</evidence>